<feature type="region of interest" description="Disordered" evidence="1">
    <location>
        <begin position="148"/>
        <end position="182"/>
    </location>
</feature>
<dbReference type="PANTHER" id="PTHR22876">
    <property type="entry name" value="ZGC:101016"/>
    <property type="match status" value="1"/>
</dbReference>
<reference evidence="2 3" key="1">
    <citation type="submission" date="2015-07" db="EMBL/GenBank/DDBJ databases">
        <title>The genome of Habropoda laboriosa.</title>
        <authorList>
            <person name="Pan H."/>
            <person name="Kapheim K."/>
        </authorList>
    </citation>
    <scope>NUCLEOTIDE SEQUENCE [LARGE SCALE GENOMIC DNA]</scope>
    <source>
        <strain evidence="2">0110345459</strain>
    </source>
</reference>
<feature type="compositionally biased region" description="Acidic residues" evidence="1">
    <location>
        <begin position="162"/>
        <end position="174"/>
    </location>
</feature>
<name>A0A0L7QP13_9HYME</name>
<proteinExistence type="predicted"/>
<dbReference type="AlphaFoldDB" id="A0A0L7QP13"/>
<evidence type="ECO:0000313" key="2">
    <source>
        <dbReference type="EMBL" id="KOC60319.1"/>
    </source>
</evidence>
<sequence>MSTQKGNSSRSRPQKYQNHTVFKNDLHDKSNKTKLINSIDVANVCERCKKVIEWKIKYKKYKPLKTPAKCVKCEQKTIKHAYHKICLLCAKQCEICPKCGNKANIVEGKPSKEEAMKLDTELQSLLKSLSERKRRTFIRYMNRNDINSKHNLKKNKNVNKNEDEETDEDSEQEQDTSVMETTSKETLLLKLKSLIIKEEDSDDFNSDDDLDSIM</sequence>
<evidence type="ECO:0000313" key="3">
    <source>
        <dbReference type="Proteomes" id="UP000053825"/>
    </source>
</evidence>
<accession>A0A0L7QP13</accession>
<evidence type="ECO:0000256" key="1">
    <source>
        <dbReference type="SAM" id="MobiDB-lite"/>
    </source>
</evidence>
<feature type="region of interest" description="Disordered" evidence="1">
    <location>
        <begin position="1"/>
        <end position="23"/>
    </location>
</feature>
<dbReference type="PANTHER" id="PTHR22876:SF5">
    <property type="entry name" value="CHROMOSOME 9 OPEN READING FRAME 85"/>
    <property type="match status" value="1"/>
</dbReference>
<protein>
    <submittedName>
        <fullName evidence="2">Uncharacterized protein C9orf85 like protein</fullName>
    </submittedName>
</protein>
<keyword evidence="3" id="KW-1185">Reference proteome</keyword>
<dbReference type="OrthoDB" id="250548at2759"/>
<dbReference type="Proteomes" id="UP000053825">
    <property type="component" value="Unassembled WGS sequence"/>
</dbReference>
<dbReference type="Pfam" id="PF10217">
    <property type="entry name" value="DUF2039"/>
    <property type="match status" value="1"/>
</dbReference>
<feature type="compositionally biased region" description="Polar residues" evidence="1">
    <location>
        <begin position="1"/>
        <end position="21"/>
    </location>
</feature>
<organism evidence="2 3">
    <name type="scientific">Habropoda laboriosa</name>
    <dbReference type="NCBI Taxonomy" id="597456"/>
    <lineage>
        <taxon>Eukaryota</taxon>
        <taxon>Metazoa</taxon>
        <taxon>Ecdysozoa</taxon>
        <taxon>Arthropoda</taxon>
        <taxon>Hexapoda</taxon>
        <taxon>Insecta</taxon>
        <taxon>Pterygota</taxon>
        <taxon>Neoptera</taxon>
        <taxon>Endopterygota</taxon>
        <taxon>Hymenoptera</taxon>
        <taxon>Apocrita</taxon>
        <taxon>Aculeata</taxon>
        <taxon>Apoidea</taxon>
        <taxon>Anthophila</taxon>
        <taxon>Apidae</taxon>
        <taxon>Habropoda</taxon>
    </lineage>
</organism>
<dbReference type="EMBL" id="KQ414843">
    <property type="protein sequence ID" value="KOC60319.1"/>
    <property type="molecule type" value="Genomic_DNA"/>
</dbReference>
<dbReference type="STRING" id="597456.A0A0L7QP13"/>
<gene>
    <name evidence="2" type="ORF">WH47_08691</name>
</gene>
<dbReference type="InterPro" id="IPR019351">
    <property type="entry name" value="DUF2039"/>
</dbReference>